<proteinExistence type="predicted"/>
<dbReference type="RefSeq" id="WP_311033337.1">
    <property type="nucleotide sequence ID" value="NZ_CP117522.1"/>
</dbReference>
<reference evidence="1 2" key="1">
    <citation type="submission" date="2023-02" db="EMBL/GenBank/DDBJ databases">
        <title>Streptomyces sp. SCA4-21 with antifungal activity against Fusarium oxysporum f. sp. cubense, Streptomyces sp. SCA2-17 with antifungal activity against Fusarium oxysporum f. sp. cubense.</title>
        <authorList>
            <person name="Qi D."/>
        </authorList>
    </citation>
    <scope>NUCLEOTIDE SEQUENCE [LARGE SCALE GENOMIC DNA]</scope>
    <source>
        <strain evidence="1 2">SCA4-21</strain>
    </source>
</reference>
<name>A0ABY9UMQ6_9ACTN</name>
<accession>A0ABY9UMQ6</accession>
<protein>
    <submittedName>
        <fullName evidence="1">Uncharacterized protein</fullName>
    </submittedName>
</protein>
<keyword evidence="2" id="KW-1185">Reference proteome</keyword>
<dbReference type="Proteomes" id="UP001305606">
    <property type="component" value="Chromosome"/>
</dbReference>
<organism evidence="1 2">
    <name type="scientific">Streptomyces luomodiensis</name>
    <dbReference type="NCBI Taxonomy" id="3026192"/>
    <lineage>
        <taxon>Bacteria</taxon>
        <taxon>Bacillati</taxon>
        <taxon>Actinomycetota</taxon>
        <taxon>Actinomycetes</taxon>
        <taxon>Kitasatosporales</taxon>
        <taxon>Streptomycetaceae</taxon>
        <taxon>Streptomyces</taxon>
    </lineage>
</organism>
<sequence length="79" mass="8631">MDVFEVGPSMDEAITETGRRLGDGQDGTKPGPGAVELFGAVPLDGVVDEGGRRVLGRARRVRALDLVRCTDHRRTRWAR</sequence>
<evidence type="ECO:0000313" key="2">
    <source>
        <dbReference type="Proteomes" id="UP001305606"/>
    </source>
</evidence>
<gene>
    <name evidence="1" type="ORF">PS467_00015</name>
</gene>
<dbReference type="EMBL" id="CP117522">
    <property type="protein sequence ID" value="WNE93844.1"/>
    <property type="molecule type" value="Genomic_DNA"/>
</dbReference>
<evidence type="ECO:0000313" key="1">
    <source>
        <dbReference type="EMBL" id="WNE93844.1"/>
    </source>
</evidence>